<dbReference type="Proteomes" id="UP000195880">
    <property type="component" value="Chromosome"/>
</dbReference>
<dbReference type="Gene3D" id="3.40.50.1820">
    <property type="entry name" value="alpha/beta hydrolase"/>
    <property type="match status" value="1"/>
</dbReference>
<keyword evidence="2" id="KW-1185">Reference proteome</keyword>
<dbReference type="InterPro" id="IPR029058">
    <property type="entry name" value="AB_hydrolase_fold"/>
</dbReference>
<proteinExistence type="predicted"/>
<evidence type="ECO:0000313" key="1">
    <source>
        <dbReference type="EMBL" id="ARX81050.1"/>
    </source>
</evidence>
<evidence type="ECO:0000313" key="2">
    <source>
        <dbReference type="Proteomes" id="UP000195880"/>
    </source>
</evidence>
<keyword evidence="1" id="KW-0378">Hydrolase</keyword>
<dbReference type="EMBL" id="CP021748">
    <property type="protein sequence ID" value="ARX81050.1"/>
    <property type="molecule type" value="Genomic_DNA"/>
</dbReference>
<gene>
    <name evidence="1" type="ORF">SMD44_00448</name>
</gene>
<dbReference type="GO" id="GO:0016787">
    <property type="term" value="F:hydrolase activity"/>
    <property type="evidence" value="ECO:0007669"/>
    <property type="project" value="UniProtKB-KW"/>
</dbReference>
<dbReference type="AlphaFoldDB" id="A0A1Z1W3R2"/>
<accession>A0A1Z1W3R2</accession>
<protein>
    <submittedName>
        <fullName evidence="1">Epoxide hydrolase</fullName>
    </submittedName>
</protein>
<dbReference type="KEGG" id="salf:SMD44_00448"/>
<sequence length="58" mass="7000">MYPRDIERCPRPWAEERFRQIVRWREPDVGGHFPSLEVPDFFVRDLREGFAAVLAARR</sequence>
<name>A0A1Z1W3R2_9ACTN</name>
<reference evidence="1 2" key="1">
    <citation type="submission" date="2017-05" db="EMBL/GenBank/DDBJ databases">
        <title>Streptomyces alboflavus Genome sequencing and assembly.</title>
        <authorList>
            <person name="Wang Y."/>
            <person name="Du B."/>
            <person name="Ding Y."/>
            <person name="Liu H."/>
            <person name="Hou Q."/>
            <person name="Liu K."/>
            <person name="Wang C."/>
            <person name="Yao L."/>
        </authorList>
    </citation>
    <scope>NUCLEOTIDE SEQUENCE [LARGE SCALE GENOMIC DNA]</scope>
    <source>
        <strain evidence="1 2">MDJK44</strain>
    </source>
</reference>
<organism evidence="1 2">
    <name type="scientific">Streptomyces alboflavus</name>
    <dbReference type="NCBI Taxonomy" id="67267"/>
    <lineage>
        <taxon>Bacteria</taxon>
        <taxon>Bacillati</taxon>
        <taxon>Actinomycetota</taxon>
        <taxon>Actinomycetes</taxon>
        <taxon>Kitasatosporales</taxon>
        <taxon>Streptomycetaceae</taxon>
        <taxon>Streptomyces</taxon>
    </lineage>
</organism>